<dbReference type="InterPro" id="IPR013176">
    <property type="entry name" value="Ccz1"/>
</dbReference>
<dbReference type="EMBL" id="KI669459">
    <property type="protein sequence ID" value="OCF60944.1"/>
    <property type="molecule type" value="Genomic_DNA"/>
</dbReference>
<feature type="domain" description="CCZ1/INTU/HSP4 first Longin" evidence="3">
    <location>
        <begin position="46"/>
        <end position="157"/>
    </location>
</feature>
<dbReference type="PANTHER" id="PTHR13056:SF0">
    <property type="entry name" value="VACUOLAR FUSION PROTEIN CCZ1 HOMOLOG-RELATED"/>
    <property type="match status" value="1"/>
</dbReference>
<dbReference type="GO" id="GO:0035658">
    <property type="term" value="C:Mon1-Ccz1 complex"/>
    <property type="evidence" value="ECO:0007669"/>
    <property type="project" value="InterPro"/>
</dbReference>
<feature type="region of interest" description="Disordered" evidence="2">
    <location>
        <begin position="362"/>
        <end position="399"/>
    </location>
</feature>
<feature type="region of interest" description="Disordered" evidence="2">
    <location>
        <begin position="285"/>
        <end position="328"/>
    </location>
</feature>
<feature type="compositionally biased region" description="Polar residues" evidence="2">
    <location>
        <begin position="286"/>
        <end position="297"/>
    </location>
</feature>
<dbReference type="AlphaFoldDB" id="A0A1B9IZV2"/>
<sequence length="584" mass="63640">MPPTNTTASPGPSKIVPASLSHFVIFNPNIRPDIPKSDNKDDDDDLREAAQILFYTSREAGGVSRDKMLRQVGLAKGLMGFGNMIVESSTKYTSIHGNRSRLIIFSPEPDFYIYMCITLSHLDNEKKDPVNGSQGISDEMLVNGLAKGYADFRLLHGPFSSHTIPSASLSTVLDKYFTRFAFQFESTYLSSPSLTNWLEGYPPISLSADLLEGYRSDLEGLLIIVGPKGPLYKDEAEDNPALIRYLHNLVQLTLPPPTISQPVPTNGDRHTMSFGLNLGLGGLGRKTQNSRKSSWTTLGGWVPEIKRGSNSTSTSPSPTPDIATRQKEGVDVVPKGKWGFGLGGIGDAMGNMGNVFGLARPSTPTSVQVDSQDKEAPLTASASRDGQERLTEDSNHPHHVEPASVVVEELEAAVEPDEEIEWEGKNVWIKSVQDGVYEKRRACWVIRNDILVSVILPKDAAPPYTLPNTKATTYLFKRLTGQTSPEPLSTSNNPCIALLGQDKMVTKGELDGISDQALINLKSAIQNGPDIHEIFAKSTSNRFLVAKKSDQLELYMKVGGDDSSLTDADHAVRTFIRLNGGISA</sequence>
<proteinExistence type="inferred from homology"/>
<protein>
    <recommendedName>
        <fullName evidence="3">CCZ1/INTU/HSP4 first Longin domain-containing protein</fullName>
    </recommendedName>
</protein>
<name>A0A1B9IZV2_9TREE</name>
<dbReference type="STRING" id="1331196.A0A1B9IZV2"/>
<feature type="compositionally biased region" description="Basic and acidic residues" evidence="2">
    <location>
        <begin position="385"/>
        <end position="399"/>
    </location>
</feature>
<dbReference type="Pfam" id="PF19031">
    <property type="entry name" value="Intu_longin_1"/>
    <property type="match status" value="1"/>
</dbReference>
<dbReference type="OrthoDB" id="240546at2759"/>
<dbReference type="InterPro" id="IPR043987">
    <property type="entry name" value="CCZ1/INTU/HSP4_longin_1"/>
</dbReference>
<comment type="similarity">
    <text evidence="1">Belongs to the CCZ1 family.</text>
</comment>
<evidence type="ECO:0000256" key="2">
    <source>
        <dbReference type="SAM" id="MobiDB-lite"/>
    </source>
</evidence>
<reference evidence="4 5" key="1">
    <citation type="submission" date="2013-07" db="EMBL/GenBank/DDBJ databases">
        <title>The Genome Sequence of Kwoniella mangroviensis CBS10435.</title>
        <authorList>
            <consortium name="The Broad Institute Genome Sequencing Platform"/>
            <person name="Cuomo C."/>
            <person name="Litvintseva A."/>
            <person name="Chen Y."/>
            <person name="Heitman J."/>
            <person name="Sun S."/>
            <person name="Springer D."/>
            <person name="Dromer F."/>
            <person name="Young S.K."/>
            <person name="Zeng Q."/>
            <person name="Gargeya S."/>
            <person name="Fitzgerald M."/>
            <person name="Abouelleil A."/>
            <person name="Alvarado L."/>
            <person name="Berlin A.M."/>
            <person name="Chapman S.B."/>
            <person name="Dewar J."/>
            <person name="Goldberg J."/>
            <person name="Griggs A."/>
            <person name="Gujja S."/>
            <person name="Hansen M."/>
            <person name="Howarth C."/>
            <person name="Imamovic A."/>
            <person name="Larimer J."/>
            <person name="McCowan C."/>
            <person name="Murphy C."/>
            <person name="Pearson M."/>
            <person name="Priest M."/>
            <person name="Roberts A."/>
            <person name="Saif S."/>
            <person name="Shea T."/>
            <person name="Sykes S."/>
            <person name="Wortman J."/>
            <person name="Nusbaum C."/>
            <person name="Birren B."/>
        </authorList>
    </citation>
    <scope>NUCLEOTIDE SEQUENCE [LARGE SCALE GENOMIC DNA]</scope>
    <source>
        <strain evidence="4 5">CBS 10435</strain>
    </source>
</reference>
<evidence type="ECO:0000313" key="5">
    <source>
        <dbReference type="Proteomes" id="UP000092583"/>
    </source>
</evidence>
<dbReference type="PANTHER" id="PTHR13056">
    <property type="entry name" value="VACUOLAR FUSION PROTEIN CCZ1 HOMOLOG-RELATED"/>
    <property type="match status" value="1"/>
</dbReference>
<evidence type="ECO:0000256" key="1">
    <source>
        <dbReference type="ARBA" id="ARBA00005352"/>
    </source>
</evidence>
<accession>A0A1B9IZV2</accession>
<dbReference type="GO" id="GO:0016192">
    <property type="term" value="P:vesicle-mediated transport"/>
    <property type="evidence" value="ECO:0007669"/>
    <property type="project" value="InterPro"/>
</dbReference>
<dbReference type="Proteomes" id="UP000092583">
    <property type="component" value="Unassembled WGS sequence"/>
</dbReference>
<keyword evidence="5" id="KW-1185">Reference proteome</keyword>
<evidence type="ECO:0000259" key="3">
    <source>
        <dbReference type="Pfam" id="PF19031"/>
    </source>
</evidence>
<organism evidence="4 5">
    <name type="scientific">Kwoniella mangroviensis CBS 10435</name>
    <dbReference type="NCBI Taxonomy" id="1331196"/>
    <lineage>
        <taxon>Eukaryota</taxon>
        <taxon>Fungi</taxon>
        <taxon>Dikarya</taxon>
        <taxon>Basidiomycota</taxon>
        <taxon>Agaricomycotina</taxon>
        <taxon>Tremellomycetes</taxon>
        <taxon>Tremellales</taxon>
        <taxon>Cryptococcaceae</taxon>
        <taxon>Kwoniella</taxon>
    </lineage>
</organism>
<gene>
    <name evidence="4" type="ORF">L486_00588</name>
</gene>
<reference evidence="5" key="2">
    <citation type="submission" date="2013-12" db="EMBL/GenBank/DDBJ databases">
        <title>Evolution of pathogenesis and genome organization in the Tremellales.</title>
        <authorList>
            <person name="Cuomo C."/>
            <person name="Litvintseva A."/>
            <person name="Heitman J."/>
            <person name="Chen Y."/>
            <person name="Sun S."/>
            <person name="Springer D."/>
            <person name="Dromer F."/>
            <person name="Young S."/>
            <person name="Zeng Q."/>
            <person name="Chapman S."/>
            <person name="Gujja S."/>
            <person name="Saif S."/>
            <person name="Birren B."/>
        </authorList>
    </citation>
    <scope>NUCLEOTIDE SEQUENCE [LARGE SCALE GENOMIC DNA]</scope>
    <source>
        <strain evidence="5">CBS 10435</strain>
    </source>
</reference>
<evidence type="ECO:0000313" key="4">
    <source>
        <dbReference type="EMBL" id="OCF60944.1"/>
    </source>
</evidence>